<evidence type="ECO:0000313" key="2">
    <source>
        <dbReference type="Proteomes" id="UP000003692"/>
    </source>
</evidence>
<evidence type="ECO:0008006" key="3">
    <source>
        <dbReference type="Google" id="ProtNLM"/>
    </source>
</evidence>
<dbReference type="AlphaFoldDB" id="D4F116"/>
<dbReference type="HOGENOM" id="CLU_2860591_0_0_6"/>
<dbReference type="InterPro" id="IPR003458">
    <property type="entry name" value="Phage_T4_Gp38_tail_assem"/>
</dbReference>
<organism evidence="1 2">
    <name type="scientific">Edwardsiella tarda ATCC 23685</name>
    <dbReference type="NCBI Taxonomy" id="500638"/>
    <lineage>
        <taxon>Bacteria</taxon>
        <taxon>Pseudomonadati</taxon>
        <taxon>Pseudomonadota</taxon>
        <taxon>Gammaproteobacteria</taxon>
        <taxon>Enterobacterales</taxon>
        <taxon>Hafniaceae</taxon>
        <taxon>Edwardsiella</taxon>
    </lineage>
</organism>
<dbReference type="Pfam" id="PF02413">
    <property type="entry name" value="Caudo_TAP"/>
    <property type="match status" value="1"/>
</dbReference>
<dbReference type="Proteomes" id="UP000003692">
    <property type="component" value="Unassembled WGS sequence"/>
</dbReference>
<reference evidence="1 2" key="1">
    <citation type="submission" date="2010-02" db="EMBL/GenBank/DDBJ databases">
        <authorList>
            <person name="Weinstock G."/>
            <person name="Sodergren E."/>
            <person name="Clifton S."/>
            <person name="Fulton L."/>
            <person name="Fulton B."/>
            <person name="Courtney L."/>
            <person name="Fronick C."/>
            <person name="Harrison M."/>
            <person name="Strong C."/>
            <person name="Farmer C."/>
            <person name="Delahaunty K."/>
            <person name="Markovic C."/>
            <person name="Hall O."/>
            <person name="Minx P."/>
            <person name="Tomlinson C."/>
            <person name="Mitreva M."/>
            <person name="Nelson J."/>
            <person name="Hou S."/>
            <person name="Wollam A."/>
            <person name="Pepin K.H."/>
            <person name="Johnson M."/>
            <person name="Bhonagiri V."/>
            <person name="Zhang X."/>
            <person name="Suruliraj S."/>
            <person name="Warren W."/>
            <person name="Chinwalla A."/>
            <person name="Mardis E.R."/>
            <person name="Wilson R.K."/>
        </authorList>
    </citation>
    <scope>NUCLEOTIDE SEQUENCE [LARGE SCALE GENOMIC DNA]</scope>
    <source>
        <strain evidence="1 2">ATCC 23685</strain>
    </source>
</reference>
<comment type="caution">
    <text evidence="1">The sequence shown here is derived from an EMBL/GenBank/DDBJ whole genome shotgun (WGS) entry which is preliminary data.</text>
</comment>
<evidence type="ECO:0000313" key="1">
    <source>
        <dbReference type="EMBL" id="EFE24676.1"/>
    </source>
</evidence>
<protein>
    <recommendedName>
        <fullName evidence="3">Caudovirales tail fiber assembly protein</fullName>
    </recommendedName>
</protein>
<sequence length="64" mass="7045">MDRCGYFLMRVGAGRAIADGWAVAQPEEESALKEWKIYRVLLNRVDTSLGAAVVWPTPPASPAR</sequence>
<name>D4F116_EDWTA</name>
<gene>
    <name evidence="1" type="ORF">EDWATA_00396</name>
</gene>
<dbReference type="EMBL" id="ADGK01000012">
    <property type="protein sequence ID" value="EFE24676.1"/>
    <property type="molecule type" value="Genomic_DNA"/>
</dbReference>
<proteinExistence type="predicted"/>
<accession>D4F116</accession>